<reference evidence="1" key="4">
    <citation type="submission" date="2019-03" db="UniProtKB">
        <authorList>
            <consortium name="EnsemblPlants"/>
        </authorList>
    </citation>
    <scope>IDENTIFICATION</scope>
</reference>
<proteinExistence type="predicted"/>
<dbReference type="Proteomes" id="UP000015105">
    <property type="component" value="Chromosome 2D"/>
</dbReference>
<name>A0A453APP5_AEGTS</name>
<dbReference type="AlphaFoldDB" id="A0A453APP5"/>
<protein>
    <submittedName>
        <fullName evidence="1">Uncharacterized protein</fullName>
    </submittedName>
</protein>
<accession>A0A453APP5</accession>
<dbReference type="PANTHER" id="PTHR43640:SF1">
    <property type="entry name" value="THIOREDOXIN-DEPENDENT PEROXIREDOXIN"/>
    <property type="match status" value="1"/>
</dbReference>
<reference evidence="1" key="3">
    <citation type="journal article" date="2017" name="Nature">
        <title>Genome sequence of the progenitor of the wheat D genome Aegilops tauschii.</title>
        <authorList>
            <person name="Luo M.C."/>
            <person name="Gu Y.Q."/>
            <person name="Puiu D."/>
            <person name="Wang H."/>
            <person name="Twardziok S.O."/>
            <person name="Deal K.R."/>
            <person name="Huo N."/>
            <person name="Zhu T."/>
            <person name="Wang L."/>
            <person name="Wang Y."/>
            <person name="McGuire P.E."/>
            <person name="Liu S."/>
            <person name="Long H."/>
            <person name="Ramasamy R.K."/>
            <person name="Rodriguez J.C."/>
            <person name="Van S.L."/>
            <person name="Yuan L."/>
            <person name="Wang Z."/>
            <person name="Xia Z."/>
            <person name="Xiao L."/>
            <person name="Anderson O.D."/>
            <person name="Ouyang S."/>
            <person name="Liang Y."/>
            <person name="Zimin A.V."/>
            <person name="Pertea G."/>
            <person name="Qi P."/>
            <person name="Bennetzen J.L."/>
            <person name="Dai X."/>
            <person name="Dawson M.W."/>
            <person name="Muller H.G."/>
            <person name="Kugler K."/>
            <person name="Rivarola-Duarte L."/>
            <person name="Spannagl M."/>
            <person name="Mayer K.F.X."/>
            <person name="Lu F.H."/>
            <person name="Bevan M.W."/>
            <person name="Leroy P."/>
            <person name="Li P."/>
            <person name="You F.M."/>
            <person name="Sun Q."/>
            <person name="Liu Z."/>
            <person name="Lyons E."/>
            <person name="Wicker T."/>
            <person name="Salzberg S.L."/>
            <person name="Devos K.M."/>
            <person name="Dvorak J."/>
        </authorList>
    </citation>
    <scope>NUCLEOTIDE SEQUENCE [LARGE SCALE GENOMIC DNA]</scope>
    <source>
        <strain evidence="1">cv. AL8/78</strain>
    </source>
</reference>
<reference evidence="1" key="5">
    <citation type="journal article" date="2021" name="G3 (Bethesda)">
        <title>Aegilops tauschii genome assembly Aet v5.0 features greater sequence contiguity and improved annotation.</title>
        <authorList>
            <person name="Wang L."/>
            <person name="Zhu T."/>
            <person name="Rodriguez J.C."/>
            <person name="Deal K.R."/>
            <person name="Dubcovsky J."/>
            <person name="McGuire P.E."/>
            <person name="Lux T."/>
            <person name="Spannagl M."/>
            <person name="Mayer K.F.X."/>
            <person name="Baldrich P."/>
            <person name="Meyers B.C."/>
            <person name="Huo N."/>
            <person name="Gu Y.Q."/>
            <person name="Zhou H."/>
            <person name="Devos K.M."/>
            <person name="Bennetzen J.L."/>
            <person name="Unver T."/>
            <person name="Budak H."/>
            <person name="Gulick P.J."/>
            <person name="Galiba G."/>
            <person name="Kalapos B."/>
            <person name="Nelson D.R."/>
            <person name="Li P."/>
            <person name="You F.M."/>
            <person name="Luo M.C."/>
            <person name="Dvorak J."/>
        </authorList>
    </citation>
    <scope>NUCLEOTIDE SEQUENCE [LARGE SCALE GENOMIC DNA]</scope>
    <source>
        <strain evidence="1">cv. AL8/78</strain>
    </source>
</reference>
<reference evidence="2" key="2">
    <citation type="journal article" date="2017" name="Nat. Plants">
        <title>The Aegilops tauschii genome reveals multiple impacts of transposons.</title>
        <authorList>
            <person name="Zhao G."/>
            <person name="Zou C."/>
            <person name="Li K."/>
            <person name="Wang K."/>
            <person name="Li T."/>
            <person name="Gao L."/>
            <person name="Zhang X."/>
            <person name="Wang H."/>
            <person name="Yang Z."/>
            <person name="Liu X."/>
            <person name="Jiang W."/>
            <person name="Mao L."/>
            <person name="Kong X."/>
            <person name="Jiao Y."/>
            <person name="Jia J."/>
        </authorList>
    </citation>
    <scope>NUCLEOTIDE SEQUENCE [LARGE SCALE GENOMIC DNA]</scope>
    <source>
        <strain evidence="2">cv. AL8/78</strain>
    </source>
</reference>
<dbReference type="EnsemblPlants" id="AET2Gv20220100.11">
    <property type="protein sequence ID" value="AET2Gv20220100.11"/>
    <property type="gene ID" value="AET2Gv20220100"/>
</dbReference>
<dbReference type="PANTHER" id="PTHR43640">
    <property type="entry name" value="OS07G0260300 PROTEIN"/>
    <property type="match status" value="1"/>
</dbReference>
<reference evidence="2" key="1">
    <citation type="journal article" date="2014" name="Science">
        <title>Ancient hybridizations among the ancestral genomes of bread wheat.</title>
        <authorList>
            <consortium name="International Wheat Genome Sequencing Consortium,"/>
            <person name="Marcussen T."/>
            <person name="Sandve S.R."/>
            <person name="Heier L."/>
            <person name="Spannagl M."/>
            <person name="Pfeifer M."/>
            <person name="Jakobsen K.S."/>
            <person name="Wulff B.B."/>
            <person name="Steuernagel B."/>
            <person name="Mayer K.F."/>
            <person name="Olsen O.A."/>
        </authorList>
    </citation>
    <scope>NUCLEOTIDE SEQUENCE [LARGE SCALE GENOMIC DNA]</scope>
    <source>
        <strain evidence="2">cv. AL8/78</strain>
    </source>
</reference>
<dbReference type="Gramene" id="AET2Gv20220100.11">
    <property type="protein sequence ID" value="AET2Gv20220100.11"/>
    <property type="gene ID" value="AET2Gv20220100"/>
</dbReference>
<sequence length="179" mass="19294">FRTVAATQVSSSREGNGRAERAMSLVAACAAGARASLLSSSAISSSRPCPALARHSRAYRPLVSPAASRGGRPSTRLRVRAARLESTGVSVGFRAPQFELPEPLTGKIWTLDDFEGSPALLGYVHMQSLSICKTSEKRYCKAHFILYGERTCFCRHILKFNCDTSPGWPRVHGGGGKIV</sequence>
<organism evidence="1 2">
    <name type="scientific">Aegilops tauschii subsp. strangulata</name>
    <name type="common">Goatgrass</name>
    <dbReference type="NCBI Taxonomy" id="200361"/>
    <lineage>
        <taxon>Eukaryota</taxon>
        <taxon>Viridiplantae</taxon>
        <taxon>Streptophyta</taxon>
        <taxon>Embryophyta</taxon>
        <taxon>Tracheophyta</taxon>
        <taxon>Spermatophyta</taxon>
        <taxon>Magnoliopsida</taxon>
        <taxon>Liliopsida</taxon>
        <taxon>Poales</taxon>
        <taxon>Poaceae</taxon>
        <taxon>BOP clade</taxon>
        <taxon>Pooideae</taxon>
        <taxon>Triticodae</taxon>
        <taxon>Triticeae</taxon>
        <taxon>Triticinae</taxon>
        <taxon>Aegilops</taxon>
    </lineage>
</organism>
<evidence type="ECO:0000313" key="2">
    <source>
        <dbReference type="Proteomes" id="UP000015105"/>
    </source>
</evidence>
<evidence type="ECO:0000313" key="1">
    <source>
        <dbReference type="EnsemblPlants" id="AET2Gv20220100.11"/>
    </source>
</evidence>
<keyword evidence="2" id="KW-1185">Reference proteome</keyword>
<dbReference type="InterPro" id="IPR047262">
    <property type="entry name" value="PRX-like1"/>
</dbReference>